<protein>
    <submittedName>
        <fullName evidence="1">Uncharacterized protein</fullName>
    </submittedName>
</protein>
<dbReference type="AlphaFoldDB" id="A0A212L872"/>
<accession>A0A212L872</accession>
<reference evidence="1" key="1">
    <citation type="submission" date="2016-08" db="EMBL/GenBank/DDBJ databases">
        <authorList>
            <person name="Seilhamer J.J."/>
        </authorList>
    </citation>
    <scope>NUCLEOTIDE SEQUENCE</scope>
    <source>
        <strain evidence="1">86</strain>
    </source>
</reference>
<name>A0A212L872_9HYPH</name>
<proteinExistence type="predicted"/>
<sequence>METACSIAGISTARALSACSAKPAASSAASPRTVLARSTRRLCNASNIDEVACATASILTLAIAWRQELHAPSDSCTSEAETSTPMTNLRIKLTDRRFMTGFQLLNLPNRYPSIFNSMSIYVRNF</sequence>
<gene>
    <name evidence="1" type="ORF">KL86PLE_120076</name>
</gene>
<organism evidence="1">
    <name type="scientific">uncultured Pleomorphomonas sp</name>
    <dbReference type="NCBI Taxonomy" id="442121"/>
    <lineage>
        <taxon>Bacteria</taxon>
        <taxon>Pseudomonadati</taxon>
        <taxon>Pseudomonadota</taxon>
        <taxon>Alphaproteobacteria</taxon>
        <taxon>Hyphomicrobiales</taxon>
        <taxon>Pleomorphomonadaceae</taxon>
        <taxon>Pleomorphomonas</taxon>
        <taxon>environmental samples</taxon>
    </lineage>
</organism>
<dbReference type="EMBL" id="FMJD01000004">
    <property type="protein sequence ID" value="SCM73772.1"/>
    <property type="molecule type" value="Genomic_DNA"/>
</dbReference>
<evidence type="ECO:0000313" key="1">
    <source>
        <dbReference type="EMBL" id="SCM73772.1"/>
    </source>
</evidence>